<reference evidence="2" key="1">
    <citation type="journal article" date="2019" name="Int. J. Syst. Evol. Microbiol.">
        <title>The Global Catalogue of Microorganisms (GCM) 10K type strain sequencing project: providing services to taxonomists for standard genome sequencing and annotation.</title>
        <authorList>
            <consortium name="The Broad Institute Genomics Platform"/>
            <consortium name="The Broad Institute Genome Sequencing Center for Infectious Disease"/>
            <person name="Wu L."/>
            <person name="Ma J."/>
        </authorList>
    </citation>
    <scope>NUCLEOTIDE SEQUENCE [LARGE SCALE GENOMIC DNA]</scope>
    <source>
        <strain evidence="2">CGMCC 1.12477</strain>
    </source>
</reference>
<dbReference type="Gene3D" id="1.20.120.450">
    <property type="entry name" value="dinb family like domain"/>
    <property type="match status" value="1"/>
</dbReference>
<evidence type="ECO:0000313" key="2">
    <source>
        <dbReference type="Proteomes" id="UP001597351"/>
    </source>
</evidence>
<dbReference type="Pfam" id="PF04978">
    <property type="entry name" value="MST"/>
    <property type="match status" value="1"/>
</dbReference>
<organism evidence="1 2">
    <name type="scientific">Nocardioides aestuarii</name>
    <dbReference type="NCBI Taxonomy" id="252231"/>
    <lineage>
        <taxon>Bacteria</taxon>
        <taxon>Bacillati</taxon>
        <taxon>Actinomycetota</taxon>
        <taxon>Actinomycetes</taxon>
        <taxon>Propionibacteriales</taxon>
        <taxon>Nocardioidaceae</taxon>
        <taxon>Nocardioides</taxon>
    </lineage>
</organism>
<evidence type="ECO:0000313" key="1">
    <source>
        <dbReference type="EMBL" id="MFD1948644.1"/>
    </source>
</evidence>
<comment type="caution">
    <text evidence="1">The sequence shown here is derived from an EMBL/GenBank/DDBJ whole genome shotgun (WGS) entry which is preliminary data.</text>
</comment>
<dbReference type="RefSeq" id="WP_343921806.1">
    <property type="nucleotide sequence ID" value="NZ_BAAAJT010000003.1"/>
</dbReference>
<dbReference type="InterPro" id="IPR034660">
    <property type="entry name" value="DinB/YfiT-like"/>
</dbReference>
<dbReference type="SUPFAM" id="SSF109854">
    <property type="entry name" value="DinB/YfiT-like putative metalloenzymes"/>
    <property type="match status" value="1"/>
</dbReference>
<dbReference type="EMBL" id="JBHUGD010000004">
    <property type="protein sequence ID" value="MFD1948644.1"/>
    <property type="molecule type" value="Genomic_DNA"/>
</dbReference>
<gene>
    <name evidence="1" type="ORF">ACFSDE_17720</name>
</gene>
<accession>A0ABW4TPU3</accession>
<dbReference type="Proteomes" id="UP001597351">
    <property type="component" value="Unassembled WGS sequence"/>
</dbReference>
<dbReference type="InterPro" id="IPR007061">
    <property type="entry name" value="MST-like"/>
</dbReference>
<protein>
    <submittedName>
        <fullName evidence="1">DinB family protein</fullName>
    </submittedName>
</protein>
<proteinExistence type="predicted"/>
<keyword evidence="2" id="KW-1185">Reference proteome</keyword>
<sequence length="180" mass="19510">MTTDTGSPEERADLLELLRKHRALFRHTMTGLSDDQAASTPTVSELSLAGLVKHVAATEAGWADFVVHGPADRPDIDWANVDWSDPPPAVAAYRDGFRMVEGETLEGLLATYDDVAAATDELVGTVDLAARQPLPEAPWFESGATWSARRVFHHIAVETAQHAGHADIIRETIDGQRSMG</sequence>
<name>A0ABW4TPU3_9ACTN</name>